<evidence type="ECO:0000256" key="2">
    <source>
        <dbReference type="ARBA" id="ARBA00022448"/>
    </source>
</evidence>
<organism evidence="8 9">
    <name type="scientific">Siccibacter turicensis</name>
    <dbReference type="NCBI Taxonomy" id="357233"/>
    <lineage>
        <taxon>Bacteria</taxon>
        <taxon>Pseudomonadati</taxon>
        <taxon>Pseudomonadota</taxon>
        <taxon>Gammaproteobacteria</taxon>
        <taxon>Enterobacterales</taxon>
        <taxon>Enterobacteriaceae</taxon>
        <taxon>Siccibacter</taxon>
    </lineage>
</organism>
<feature type="transmembrane region" description="Helical" evidence="7">
    <location>
        <begin position="420"/>
        <end position="442"/>
    </location>
</feature>
<dbReference type="AlphaFoldDB" id="A0A2P8VLC3"/>
<keyword evidence="2" id="KW-0813">Transport</keyword>
<feature type="transmembrane region" description="Helical" evidence="7">
    <location>
        <begin position="329"/>
        <end position="350"/>
    </location>
</feature>
<feature type="compositionally biased region" description="Basic and acidic residues" evidence="6">
    <location>
        <begin position="1"/>
        <end position="20"/>
    </location>
</feature>
<dbReference type="PANTHER" id="PTHR42718:SF9">
    <property type="entry name" value="MAJOR FACILITATOR SUPERFAMILY MULTIDRUG TRANSPORTER MFSC"/>
    <property type="match status" value="1"/>
</dbReference>
<proteinExistence type="predicted"/>
<dbReference type="RefSeq" id="WP_106877001.1">
    <property type="nucleotide sequence ID" value="NZ_PYEP01000003.1"/>
</dbReference>
<feature type="transmembrane region" description="Helical" evidence="7">
    <location>
        <begin position="357"/>
        <end position="374"/>
    </location>
</feature>
<evidence type="ECO:0000313" key="9">
    <source>
        <dbReference type="Proteomes" id="UP000240212"/>
    </source>
</evidence>
<feature type="transmembrane region" description="Helical" evidence="7">
    <location>
        <begin position="100"/>
        <end position="122"/>
    </location>
</feature>
<dbReference type="EMBL" id="PYEP01000003">
    <property type="protein sequence ID" value="PSN08354.1"/>
    <property type="molecule type" value="Genomic_DNA"/>
</dbReference>
<keyword evidence="3 7" id="KW-0812">Transmembrane</keyword>
<protein>
    <submittedName>
        <fullName evidence="8">MFS transporter</fullName>
    </submittedName>
</protein>
<comment type="subcellular location">
    <subcellularLocation>
        <location evidence="1">Membrane</location>
        <topology evidence="1">Multi-pass membrane protein</topology>
    </subcellularLocation>
</comment>
<keyword evidence="9" id="KW-1185">Reference proteome</keyword>
<dbReference type="InterPro" id="IPR011701">
    <property type="entry name" value="MFS"/>
</dbReference>
<evidence type="ECO:0000256" key="7">
    <source>
        <dbReference type="SAM" id="Phobius"/>
    </source>
</evidence>
<evidence type="ECO:0000256" key="3">
    <source>
        <dbReference type="ARBA" id="ARBA00022692"/>
    </source>
</evidence>
<evidence type="ECO:0000256" key="4">
    <source>
        <dbReference type="ARBA" id="ARBA00022989"/>
    </source>
</evidence>
<evidence type="ECO:0000256" key="1">
    <source>
        <dbReference type="ARBA" id="ARBA00004141"/>
    </source>
</evidence>
<feature type="transmembrane region" description="Helical" evidence="7">
    <location>
        <begin position="289"/>
        <end position="309"/>
    </location>
</feature>
<feature type="region of interest" description="Disordered" evidence="6">
    <location>
        <begin position="1"/>
        <end position="21"/>
    </location>
</feature>
<keyword evidence="5 7" id="KW-0472">Membrane</keyword>
<feature type="transmembrane region" description="Helical" evidence="7">
    <location>
        <begin position="75"/>
        <end position="93"/>
    </location>
</feature>
<dbReference type="Gene3D" id="1.20.1250.20">
    <property type="entry name" value="MFS general substrate transporter like domains"/>
    <property type="match status" value="1"/>
</dbReference>
<gene>
    <name evidence="8" type="ORF">C7G83_09310</name>
</gene>
<dbReference type="GO" id="GO:0022857">
    <property type="term" value="F:transmembrane transporter activity"/>
    <property type="evidence" value="ECO:0007669"/>
    <property type="project" value="InterPro"/>
</dbReference>
<feature type="transmembrane region" description="Helical" evidence="7">
    <location>
        <begin position="134"/>
        <end position="152"/>
    </location>
</feature>
<feature type="transmembrane region" description="Helical" evidence="7">
    <location>
        <begin position="37"/>
        <end position="55"/>
    </location>
</feature>
<reference evidence="8 9" key="1">
    <citation type="submission" date="2018-03" db="EMBL/GenBank/DDBJ databases">
        <title>Draft genome sequence of the first documented clinical Siccibacter turicensis isolate in Austria.</title>
        <authorList>
            <person name="Lepuschitz S."/>
            <person name="Pekard-Amenitsch S."/>
            <person name="Haunold R."/>
            <person name="Schill S."/>
            <person name="Mach R."/>
            <person name="Allerberger F."/>
            <person name="Ruppitsch W."/>
            <person name="Forsythe S.J."/>
        </authorList>
    </citation>
    <scope>NUCLEOTIDE SEQUENCE [LARGE SCALE GENOMIC DNA]</scope>
    <source>
        <strain evidence="8 9">6100069499-17</strain>
    </source>
</reference>
<comment type="caution">
    <text evidence="8">The sequence shown here is derived from an EMBL/GenBank/DDBJ whole genome shotgun (WGS) entry which is preliminary data.</text>
</comment>
<feature type="transmembrane region" description="Helical" evidence="7">
    <location>
        <begin position="258"/>
        <end position="277"/>
    </location>
</feature>
<dbReference type="PANTHER" id="PTHR42718">
    <property type="entry name" value="MAJOR FACILITATOR SUPERFAMILY MULTIDRUG TRANSPORTER MFSC"/>
    <property type="match status" value="1"/>
</dbReference>
<dbReference type="STRING" id="1388748.GCA_000463155_02816"/>
<feature type="transmembrane region" description="Helical" evidence="7">
    <location>
        <begin position="228"/>
        <end position="246"/>
    </location>
</feature>
<keyword evidence="4 7" id="KW-1133">Transmembrane helix</keyword>
<evidence type="ECO:0000313" key="8">
    <source>
        <dbReference type="EMBL" id="PSN08354.1"/>
    </source>
</evidence>
<sequence length="550" mass="60651">MRFTRHDPYTPREWQPHEKPMLLGSPSTPYHTTPKRIAYGIVGLLVCLTGALGNAMVSANLQNLQGTFAAWTTEIAWLPAVYVMTNVSINLLLVKFRQQYGLRAFTEGFLVLYVLVTFFHLFVNDLSSALMVRAAHGMVAAALSSLGIYYQIQAWPAKHRLKALTIGITGSSLAIPIARLFSTELLQIDEWRGLYLFELGLALVSLACVIALKLPPGDRKKVFEKKDFLTFILLAPGMALLCAVLSLGRIEWWFETPWLGWALAGAVVLIVSAVVFEHNRSNPLLNTRWLSSGSILRLGLIMLLIRIVLAEQNTGVIGWLQYVGLQNEQMTHLAWAIFAGIVCGIVASCLTIKPQQLAWPIMASLALMIVASLMDSHSTSMTRPDQLIISQFLLGFASAFFLAPAMLAGIGGVIAEPRNLVSFSVLFGMSQNIGGLLGSAILGTFQTWREKYHSSLLADQLTTINPWVSERIQAYTQLYQGQIGDPALRSVQAITQLQNVSALEANILAYNDTYLLTASIAAATLLWISWRLLRLRITAHLALRRATGTK</sequence>
<feature type="transmembrane region" description="Helical" evidence="7">
    <location>
        <begin position="164"/>
        <end position="182"/>
    </location>
</feature>
<feature type="transmembrane region" description="Helical" evidence="7">
    <location>
        <begin position="513"/>
        <end position="533"/>
    </location>
</feature>
<accession>A0A2P8VLC3</accession>
<feature type="transmembrane region" description="Helical" evidence="7">
    <location>
        <begin position="194"/>
        <end position="216"/>
    </location>
</feature>
<dbReference type="OrthoDB" id="5314453at2"/>
<dbReference type="Proteomes" id="UP000240212">
    <property type="component" value="Unassembled WGS sequence"/>
</dbReference>
<dbReference type="SUPFAM" id="SSF103473">
    <property type="entry name" value="MFS general substrate transporter"/>
    <property type="match status" value="1"/>
</dbReference>
<name>A0A2P8VLC3_9ENTR</name>
<dbReference type="GO" id="GO:0016020">
    <property type="term" value="C:membrane"/>
    <property type="evidence" value="ECO:0007669"/>
    <property type="project" value="UniProtKB-SubCell"/>
</dbReference>
<evidence type="ECO:0000256" key="6">
    <source>
        <dbReference type="SAM" id="MobiDB-lite"/>
    </source>
</evidence>
<feature type="transmembrane region" description="Helical" evidence="7">
    <location>
        <begin position="386"/>
        <end position="408"/>
    </location>
</feature>
<dbReference type="Pfam" id="PF07690">
    <property type="entry name" value="MFS_1"/>
    <property type="match status" value="1"/>
</dbReference>
<evidence type="ECO:0000256" key="5">
    <source>
        <dbReference type="ARBA" id="ARBA00023136"/>
    </source>
</evidence>
<dbReference type="InterPro" id="IPR036259">
    <property type="entry name" value="MFS_trans_sf"/>
</dbReference>